<feature type="compositionally biased region" description="Acidic residues" evidence="1">
    <location>
        <begin position="790"/>
        <end position="800"/>
    </location>
</feature>
<name>A0AAN6VZV8_9PEZI</name>
<accession>A0AAN6VZV8</accession>
<feature type="compositionally biased region" description="Low complexity" evidence="1">
    <location>
        <begin position="624"/>
        <end position="641"/>
    </location>
</feature>
<feature type="region of interest" description="Disordered" evidence="1">
    <location>
        <begin position="621"/>
        <end position="680"/>
    </location>
</feature>
<feature type="compositionally biased region" description="Acidic residues" evidence="1">
    <location>
        <begin position="761"/>
        <end position="779"/>
    </location>
</feature>
<evidence type="ECO:0000313" key="2">
    <source>
        <dbReference type="EMBL" id="KAK4172695.1"/>
    </source>
</evidence>
<dbReference type="AlphaFoldDB" id="A0AAN6VZV8"/>
<organism evidence="2 3">
    <name type="scientific">Triangularia setosa</name>
    <dbReference type="NCBI Taxonomy" id="2587417"/>
    <lineage>
        <taxon>Eukaryota</taxon>
        <taxon>Fungi</taxon>
        <taxon>Dikarya</taxon>
        <taxon>Ascomycota</taxon>
        <taxon>Pezizomycotina</taxon>
        <taxon>Sordariomycetes</taxon>
        <taxon>Sordariomycetidae</taxon>
        <taxon>Sordariales</taxon>
        <taxon>Podosporaceae</taxon>
        <taxon>Triangularia</taxon>
    </lineage>
</organism>
<comment type="caution">
    <text evidence="2">The sequence shown here is derived from an EMBL/GenBank/DDBJ whole genome shotgun (WGS) entry which is preliminary data.</text>
</comment>
<feature type="compositionally biased region" description="Basic and acidic residues" evidence="1">
    <location>
        <begin position="132"/>
        <end position="151"/>
    </location>
</feature>
<feature type="compositionally biased region" description="Polar residues" evidence="1">
    <location>
        <begin position="1"/>
        <end position="19"/>
    </location>
</feature>
<keyword evidence="3" id="KW-1185">Reference proteome</keyword>
<feature type="compositionally biased region" description="Acidic residues" evidence="1">
    <location>
        <begin position="270"/>
        <end position="281"/>
    </location>
</feature>
<feature type="compositionally biased region" description="Acidic residues" evidence="1">
    <location>
        <begin position="160"/>
        <end position="177"/>
    </location>
</feature>
<feature type="compositionally biased region" description="Basic and acidic residues" evidence="1">
    <location>
        <begin position="780"/>
        <end position="789"/>
    </location>
</feature>
<feature type="region of interest" description="Disordered" evidence="1">
    <location>
        <begin position="592"/>
        <end position="611"/>
    </location>
</feature>
<feature type="region of interest" description="Disordered" evidence="1">
    <location>
        <begin position="1"/>
        <end position="296"/>
    </location>
</feature>
<feature type="region of interest" description="Disordered" evidence="1">
    <location>
        <begin position="706"/>
        <end position="726"/>
    </location>
</feature>
<feature type="compositionally biased region" description="Low complexity" evidence="1">
    <location>
        <begin position="213"/>
        <end position="228"/>
    </location>
</feature>
<feature type="compositionally biased region" description="Polar residues" evidence="1">
    <location>
        <begin position="714"/>
        <end position="726"/>
    </location>
</feature>
<sequence length="864" mass="97032">MVQTRSRVAASRNNITVEASSSDSDSDESIPAQLPPPRPSSLKIPATLRPRNAPLVQLNSGPSKKKRHASAALETPARKRARPHVPTDPEDADEIDEAAMEAINAFTNRQTPKHKPSGIEVLLRSSGRSSRRRLDGTDIKEIVEETPESKITRRPAPVIEDSEPEEDKVAGEDDGIENGEQYVDREDGSPELDSSPPKPKQPDRGRRFASRMLQPAPTALTAPLRPATINNLRPPTGSDGGIQRPILDRSVLPSVEADVPGYQGNVNLSDAEEEEGSDGPDGENRHEEEAEEVGALEVMEQDAIQADAEDAYEDENDTALHPSIKIQVPEVVDKRLIVTLESEHLNTMRDIMGKEQWSGLGRFWELQIYGADGFLFGSESPPATTPGNRCLRALYAFRESLKGLKCPRDLNTQNKDLIRLHHRLNEELTNVARKIAKIRTSLKQHSGNYQQQVSSDTRQLIIPTLILTLRDLFLLGTPGYKAPQRPALPPLPPLGKFTYVTIQYVTSTTKRLSFLIRDLMEHCETEAPTVQLGWNEFSQVLDEWKFELQEKIGAVNEEMSRQEKIARDKAIREKNRQLKEIEGTKAAEQWNKMAASTQRMRHQPRPMVEKQRLADQYISPPQESISPLQSHPSSSSRPYSSYIETARRDPSTSQQTRVQAPPPRPLQVRPPWPPSRRRVVGLPRSSQDLLPLPSLIQPFARKAPALQLPVRQPQPHSSRRTVSPQEQDAMVINSPLEPEPFAIPDHIATPSRQARPHVELEAEEVVEGEAEEEEQEFEDGANREKADDKEAQEEESEDDETFAKVWNISDKGFLLDELYGAETRGQGITPDDLEDWSELFECPVQEIRRQIFSLQREGLWKGSL</sequence>
<dbReference type="Proteomes" id="UP001302321">
    <property type="component" value="Unassembled WGS sequence"/>
</dbReference>
<reference evidence="2" key="1">
    <citation type="journal article" date="2023" name="Mol. Phylogenet. Evol.">
        <title>Genome-scale phylogeny and comparative genomics of the fungal order Sordariales.</title>
        <authorList>
            <person name="Hensen N."/>
            <person name="Bonometti L."/>
            <person name="Westerberg I."/>
            <person name="Brannstrom I.O."/>
            <person name="Guillou S."/>
            <person name="Cros-Aarteil S."/>
            <person name="Calhoun S."/>
            <person name="Haridas S."/>
            <person name="Kuo A."/>
            <person name="Mondo S."/>
            <person name="Pangilinan J."/>
            <person name="Riley R."/>
            <person name="LaButti K."/>
            <person name="Andreopoulos B."/>
            <person name="Lipzen A."/>
            <person name="Chen C."/>
            <person name="Yan M."/>
            <person name="Daum C."/>
            <person name="Ng V."/>
            <person name="Clum A."/>
            <person name="Steindorff A."/>
            <person name="Ohm R.A."/>
            <person name="Martin F."/>
            <person name="Silar P."/>
            <person name="Natvig D.O."/>
            <person name="Lalanne C."/>
            <person name="Gautier V."/>
            <person name="Ament-Velasquez S.L."/>
            <person name="Kruys A."/>
            <person name="Hutchinson M.I."/>
            <person name="Powell A.J."/>
            <person name="Barry K."/>
            <person name="Miller A.N."/>
            <person name="Grigoriev I.V."/>
            <person name="Debuchy R."/>
            <person name="Gladieux P."/>
            <person name="Hiltunen Thoren M."/>
            <person name="Johannesson H."/>
        </authorList>
    </citation>
    <scope>NUCLEOTIDE SEQUENCE</scope>
    <source>
        <strain evidence="2">CBS 892.96</strain>
    </source>
</reference>
<evidence type="ECO:0000256" key="1">
    <source>
        <dbReference type="SAM" id="MobiDB-lite"/>
    </source>
</evidence>
<reference evidence="2" key="2">
    <citation type="submission" date="2023-05" db="EMBL/GenBank/DDBJ databases">
        <authorList>
            <consortium name="Lawrence Berkeley National Laboratory"/>
            <person name="Steindorff A."/>
            <person name="Hensen N."/>
            <person name="Bonometti L."/>
            <person name="Westerberg I."/>
            <person name="Brannstrom I.O."/>
            <person name="Guillou S."/>
            <person name="Cros-Aarteil S."/>
            <person name="Calhoun S."/>
            <person name="Haridas S."/>
            <person name="Kuo A."/>
            <person name="Mondo S."/>
            <person name="Pangilinan J."/>
            <person name="Riley R."/>
            <person name="Labutti K."/>
            <person name="Andreopoulos B."/>
            <person name="Lipzen A."/>
            <person name="Chen C."/>
            <person name="Yanf M."/>
            <person name="Daum C."/>
            <person name="Ng V."/>
            <person name="Clum A."/>
            <person name="Ohm R."/>
            <person name="Martin F."/>
            <person name="Silar P."/>
            <person name="Natvig D."/>
            <person name="Lalanne C."/>
            <person name="Gautier V."/>
            <person name="Ament-Velasquez S.L."/>
            <person name="Kruys A."/>
            <person name="Hutchinson M.I."/>
            <person name="Powell A.J."/>
            <person name="Barry K."/>
            <person name="Miller A.N."/>
            <person name="Grigoriev I.V."/>
            <person name="Debuchy R."/>
            <person name="Gladieux P."/>
            <person name="Thoren M.H."/>
            <person name="Johannesson H."/>
        </authorList>
    </citation>
    <scope>NUCLEOTIDE SEQUENCE</scope>
    <source>
        <strain evidence="2">CBS 892.96</strain>
    </source>
</reference>
<feature type="compositionally biased region" description="Acidic residues" evidence="1">
    <location>
        <begin position="88"/>
        <end position="99"/>
    </location>
</feature>
<gene>
    <name evidence="2" type="ORF">QBC36DRAFT_196410</name>
</gene>
<proteinExistence type="predicted"/>
<feature type="compositionally biased region" description="Pro residues" evidence="1">
    <location>
        <begin position="660"/>
        <end position="674"/>
    </location>
</feature>
<dbReference type="EMBL" id="MU866401">
    <property type="protein sequence ID" value="KAK4172695.1"/>
    <property type="molecule type" value="Genomic_DNA"/>
</dbReference>
<protein>
    <submittedName>
        <fullName evidence="2">Uncharacterized protein</fullName>
    </submittedName>
</protein>
<feature type="region of interest" description="Disordered" evidence="1">
    <location>
        <begin position="750"/>
        <end position="803"/>
    </location>
</feature>
<evidence type="ECO:0000313" key="3">
    <source>
        <dbReference type="Proteomes" id="UP001302321"/>
    </source>
</evidence>